<proteinExistence type="predicted"/>
<comment type="caution">
    <text evidence="1">The sequence shown here is derived from an EMBL/GenBank/DDBJ whole genome shotgun (WGS) entry which is preliminary data.</text>
</comment>
<accession>A0A371E6H6</accession>
<dbReference type="AlphaFoldDB" id="A0A371E6H6"/>
<sequence>MVNFDFTHNLGRTELFLSIRNNLIKTQRESRRESKCRFHFRHNKRHLFIVQNLQHSSHGRPLSTIRVCTTQPQKQKLLHFPFLKLPIQPSISCLNDPPLGVQAPNPIHQIHHLVLLLSLNWPPPTSHLKHHHPIAEHISLLSCHPTLKILRSKKLGSPLVRILSRPFNRSNGYGPRRIKQSLVHCSKRSIPNDPRSMKPLSG</sequence>
<evidence type="ECO:0000313" key="1">
    <source>
        <dbReference type="EMBL" id="RDX61632.1"/>
    </source>
</evidence>
<reference evidence="1" key="1">
    <citation type="submission" date="2018-05" db="EMBL/GenBank/DDBJ databases">
        <title>Draft genome of Mucuna pruriens seed.</title>
        <authorList>
            <person name="Nnadi N.E."/>
            <person name="Vos R."/>
            <person name="Hasami M.H."/>
            <person name="Devisetty U.K."/>
            <person name="Aguiy J.C."/>
        </authorList>
    </citation>
    <scope>NUCLEOTIDE SEQUENCE [LARGE SCALE GENOMIC DNA]</scope>
    <source>
        <strain evidence="1">JCA_2017</strain>
    </source>
</reference>
<evidence type="ECO:0000313" key="2">
    <source>
        <dbReference type="Proteomes" id="UP000257109"/>
    </source>
</evidence>
<protein>
    <submittedName>
        <fullName evidence="1">Uncharacterized protein</fullName>
    </submittedName>
</protein>
<dbReference type="EMBL" id="QJKJ01016014">
    <property type="protein sequence ID" value="RDX61632.1"/>
    <property type="molecule type" value="Genomic_DNA"/>
</dbReference>
<gene>
    <name evidence="1" type="ORF">CR513_60121</name>
</gene>
<feature type="non-terminal residue" evidence="1">
    <location>
        <position position="1"/>
    </location>
</feature>
<organism evidence="1 2">
    <name type="scientific">Mucuna pruriens</name>
    <name type="common">Velvet bean</name>
    <name type="synonym">Dolichos pruriens</name>
    <dbReference type="NCBI Taxonomy" id="157652"/>
    <lineage>
        <taxon>Eukaryota</taxon>
        <taxon>Viridiplantae</taxon>
        <taxon>Streptophyta</taxon>
        <taxon>Embryophyta</taxon>
        <taxon>Tracheophyta</taxon>
        <taxon>Spermatophyta</taxon>
        <taxon>Magnoliopsida</taxon>
        <taxon>eudicotyledons</taxon>
        <taxon>Gunneridae</taxon>
        <taxon>Pentapetalae</taxon>
        <taxon>rosids</taxon>
        <taxon>fabids</taxon>
        <taxon>Fabales</taxon>
        <taxon>Fabaceae</taxon>
        <taxon>Papilionoideae</taxon>
        <taxon>50 kb inversion clade</taxon>
        <taxon>NPAAA clade</taxon>
        <taxon>indigoferoid/millettioid clade</taxon>
        <taxon>Phaseoleae</taxon>
        <taxon>Mucuna</taxon>
    </lineage>
</organism>
<name>A0A371E6H6_MUCPR</name>
<keyword evidence="2" id="KW-1185">Reference proteome</keyword>
<dbReference type="Proteomes" id="UP000257109">
    <property type="component" value="Unassembled WGS sequence"/>
</dbReference>